<evidence type="ECO:0008006" key="11">
    <source>
        <dbReference type="Google" id="ProtNLM"/>
    </source>
</evidence>
<dbReference type="GO" id="GO:0016020">
    <property type="term" value="C:membrane"/>
    <property type="evidence" value="ECO:0007669"/>
    <property type="project" value="UniProtKB-SubCell"/>
</dbReference>
<evidence type="ECO:0000256" key="8">
    <source>
        <dbReference type="SAM" id="Phobius"/>
    </source>
</evidence>
<name>A0AAX6MQA2_9PEZI</name>
<keyword evidence="4" id="KW-0479">Metal-binding</keyword>
<dbReference type="GO" id="GO:0006099">
    <property type="term" value="P:tricarboxylic acid cycle"/>
    <property type="evidence" value="ECO:0007669"/>
    <property type="project" value="InterPro"/>
</dbReference>
<accession>A0AAX6MQA2</accession>
<proteinExistence type="predicted"/>
<dbReference type="PANTHER" id="PTHR10978">
    <property type="entry name" value="SUCCINATE DEHYDROGENASE CYTOCHROME B560 SUBUNIT"/>
    <property type="match status" value="1"/>
</dbReference>
<comment type="subcellular location">
    <subcellularLocation>
        <location evidence="1">Membrane</location>
    </subcellularLocation>
</comment>
<dbReference type="GO" id="GO:0009055">
    <property type="term" value="F:electron transfer activity"/>
    <property type="evidence" value="ECO:0007669"/>
    <property type="project" value="InterPro"/>
</dbReference>
<keyword evidence="10" id="KW-1185">Reference proteome</keyword>
<dbReference type="NCBIfam" id="TIGR02970">
    <property type="entry name" value="succ_dehyd_cytB"/>
    <property type="match status" value="1"/>
</dbReference>
<evidence type="ECO:0000256" key="3">
    <source>
        <dbReference type="ARBA" id="ARBA00022692"/>
    </source>
</evidence>
<dbReference type="GO" id="GO:0046872">
    <property type="term" value="F:metal ion binding"/>
    <property type="evidence" value="ECO:0007669"/>
    <property type="project" value="UniProtKB-KW"/>
</dbReference>
<dbReference type="CDD" id="cd03499">
    <property type="entry name" value="SQR_TypeC_SdhC"/>
    <property type="match status" value="1"/>
</dbReference>
<dbReference type="InterPro" id="IPR014314">
    <property type="entry name" value="Succ_DH_cytb556"/>
</dbReference>
<protein>
    <recommendedName>
        <fullName evidence="11">Succinate dehydrogenase subunit C</fullName>
    </recommendedName>
</protein>
<keyword evidence="5 8" id="KW-1133">Transmembrane helix</keyword>
<evidence type="ECO:0000256" key="7">
    <source>
        <dbReference type="ARBA" id="ARBA00023136"/>
    </source>
</evidence>
<keyword evidence="6" id="KW-0408">Iron</keyword>
<dbReference type="SUPFAM" id="SSF81343">
    <property type="entry name" value="Fumarate reductase respiratory complex transmembrane subunits"/>
    <property type="match status" value="1"/>
</dbReference>
<gene>
    <name evidence="9" type="ORF">Daesc_004580</name>
</gene>
<feature type="transmembrane region" description="Helical" evidence="8">
    <location>
        <begin position="96"/>
        <end position="115"/>
    </location>
</feature>
<dbReference type="Gene3D" id="1.20.1300.10">
    <property type="entry name" value="Fumarate reductase/succinate dehydrogenase, transmembrane subunit"/>
    <property type="match status" value="1"/>
</dbReference>
<reference evidence="9 10" key="1">
    <citation type="journal article" date="2024" name="Front Chem Biol">
        <title>Unveiling the potential of Daldinia eschscholtzii MFLUCC 19-0629 through bioactivity and bioinformatics studies for enhanced sustainable agriculture production.</title>
        <authorList>
            <person name="Brooks S."/>
            <person name="Weaver J.A."/>
            <person name="Klomchit A."/>
            <person name="Alharthi S.A."/>
            <person name="Onlamun T."/>
            <person name="Nurani R."/>
            <person name="Vong T.K."/>
            <person name="Alberti F."/>
            <person name="Greco C."/>
        </authorList>
    </citation>
    <scope>NUCLEOTIDE SEQUENCE [LARGE SCALE GENOMIC DNA]</scope>
    <source>
        <strain evidence="9">MFLUCC 19-0629</strain>
    </source>
</reference>
<evidence type="ECO:0000256" key="1">
    <source>
        <dbReference type="ARBA" id="ARBA00004370"/>
    </source>
</evidence>
<evidence type="ECO:0000256" key="2">
    <source>
        <dbReference type="ARBA" id="ARBA00022617"/>
    </source>
</evidence>
<dbReference type="InterPro" id="IPR034804">
    <property type="entry name" value="SQR/QFR_C/D"/>
</dbReference>
<dbReference type="InterPro" id="IPR000701">
    <property type="entry name" value="SuccDH_FuR_B_TM-su"/>
</dbReference>
<keyword evidence="3 8" id="KW-0812">Transmembrane</keyword>
<feature type="transmembrane region" description="Helical" evidence="8">
    <location>
        <begin position="169"/>
        <end position="188"/>
    </location>
</feature>
<keyword evidence="2" id="KW-0349">Heme</keyword>
<evidence type="ECO:0000313" key="10">
    <source>
        <dbReference type="Proteomes" id="UP001369815"/>
    </source>
</evidence>
<comment type="caution">
    <text evidence="9">The sequence shown here is derived from an EMBL/GenBank/DDBJ whole genome shotgun (WGS) entry which is preliminary data.</text>
</comment>
<evidence type="ECO:0000256" key="6">
    <source>
        <dbReference type="ARBA" id="ARBA00023004"/>
    </source>
</evidence>
<dbReference type="GO" id="GO:0006121">
    <property type="term" value="P:mitochondrial electron transport, succinate to ubiquinone"/>
    <property type="evidence" value="ECO:0007669"/>
    <property type="project" value="TreeGrafter"/>
</dbReference>
<dbReference type="Proteomes" id="UP001369815">
    <property type="component" value="Unassembled WGS sequence"/>
</dbReference>
<dbReference type="Pfam" id="PF01127">
    <property type="entry name" value="Sdh_cyt"/>
    <property type="match status" value="1"/>
</dbReference>
<sequence>MNAQRLGLRALRQAAVKKPNALFFENLPRLALTTNAAALQTRSASTQKISENDAQSLLAAQRRQRPVSPHLTAYDYSQTWFGASIWTRITGQALSVSLYSFSLAYLVAPLTGWHIESATLASAAASLSPVLLTGFKTIVAWPFFFHFANGFRHLTWDLTYGFKKATIQQTSYVVLGASIIGTLGAVFLL</sequence>
<evidence type="ECO:0000256" key="5">
    <source>
        <dbReference type="ARBA" id="ARBA00022989"/>
    </source>
</evidence>
<organism evidence="9 10">
    <name type="scientific">Daldinia eschscholtzii</name>
    <dbReference type="NCBI Taxonomy" id="292717"/>
    <lineage>
        <taxon>Eukaryota</taxon>
        <taxon>Fungi</taxon>
        <taxon>Dikarya</taxon>
        <taxon>Ascomycota</taxon>
        <taxon>Pezizomycotina</taxon>
        <taxon>Sordariomycetes</taxon>
        <taxon>Xylariomycetidae</taxon>
        <taxon>Xylariales</taxon>
        <taxon>Hypoxylaceae</taxon>
        <taxon>Daldinia</taxon>
    </lineage>
</organism>
<dbReference type="PANTHER" id="PTHR10978:SF5">
    <property type="entry name" value="SUCCINATE DEHYDROGENASE CYTOCHROME B560 SUBUNIT, MITOCHONDRIAL"/>
    <property type="match status" value="1"/>
</dbReference>
<dbReference type="GO" id="GO:0005739">
    <property type="term" value="C:mitochondrion"/>
    <property type="evidence" value="ECO:0007669"/>
    <property type="project" value="GOC"/>
</dbReference>
<dbReference type="EMBL" id="JBANMG010000004">
    <property type="protein sequence ID" value="KAK6954613.1"/>
    <property type="molecule type" value="Genomic_DNA"/>
</dbReference>
<evidence type="ECO:0000313" key="9">
    <source>
        <dbReference type="EMBL" id="KAK6954613.1"/>
    </source>
</evidence>
<feature type="transmembrane region" description="Helical" evidence="8">
    <location>
        <begin position="127"/>
        <end position="148"/>
    </location>
</feature>
<keyword evidence="7 8" id="KW-0472">Membrane</keyword>
<dbReference type="AlphaFoldDB" id="A0AAX6MQA2"/>
<evidence type="ECO:0000256" key="4">
    <source>
        <dbReference type="ARBA" id="ARBA00022723"/>
    </source>
</evidence>